<dbReference type="PROSITE" id="PS51186">
    <property type="entry name" value="GNAT"/>
    <property type="match status" value="1"/>
</dbReference>
<organism evidence="4 5">
    <name type="scientific">Litoreibacter janthinus</name>
    <dbReference type="NCBI Taxonomy" id="670154"/>
    <lineage>
        <taxon>Bacteria</taxon>
        <taxon>Pseudomonadati</taxon>
        <taxon>Pseudomonadota</taxon>
        <taxon>Alphaproteobacteria</taxon>
        <taxon>Rhodobacterales</taxon>
        <taxon>Roseobacteraceae</taxon>
        <taxon>Litoreibacter</taxon>
    </lineage>
</organism>
<evidence type="ECO:0000313" key="4">
    <source>
        <dbReference type="EMBL" id="SFR48218.1"/>
    </source>
</evidence>
<dbReference type="GO" id="GO:0005840">
    <property type="term" value="C:ribosome"/>
    <property type="evidence" value="ECO:0007669"/>
    <property type="project" value="UniProtKB-KW"/>
</dbReference>
<dbReference type="GO" id="GO:0016747">
    <property type="term" value="F:acyltransferase activity, transferring groups other than amino-acyl groups"/>
    <property type="evidence" value="ECO:0007669"/>
    <property type="project" value="InterPro"/>
</dbReference>
<sequence>MKTSLNHVRIRRLDDADLGAVAEVQLHSWRGTYADVLPRDYLGAPMERDIAQRWSAGLTECDLLFGAFDTSGKILGFAATRLGEEPYLDNLHMLEAARGGGASYLLMAHLADALAALGGHTLWLTVVDTNLRARAFYRRLGGVEGTAGSDQMFGQTVTSLPVRWEDLAELSKNARQVVSPLDEVDTGT</sequence>
<evidence type="ECO:0000256" key="1">
    <source>
        <dbReference type="ARBA" id="ARBA00022679"/>
    </source>
</evidence>
<keyword evidence="2" id="KW-0012">Acyltransferase</keyword>
<dbReference type="AlphaFoldDB" id="A0A1I6H1A1"/>
<dbReference type="RefSeq" id="WP_090216852.1">
    <property type="nucleotide sequence ID" value="NZ_FOYO01000001.1"/>
</dbReference>
<dbReference type="OrthoDB" id="273614at2"/>
<dbReference type="InterPro" id="IPR050832">
    <property type="entry name" value="Bact_Acetyltransf"/>
</dbReference>
<evidence type="ECO:0000256" key="2">
    <source>
        <dbReference type="ARBA" id="ARBA00023315"/>
    </source>
</evidence>
<dbReference type="EMBL" id="FOYO01000001">
    <property type="protein sequence ID" value="SFR48218.1"/>
    <property type="molecule type" value="Genomic_DNA"/>
</dbReference>
<dbReference type="Pfam" id="PF00583">
    <property type="entry name" value="Acetyltransf_1"/>
    <property type="match status" value="1"/>
</dbReference>
<name>A0A1I6H1A1_9RHOB</name>
<reference evidence="5" key="1">
    <citation type="submission" date="2016-10" db="EMBL/GenBank/DDBJ databases">
        <authorList>
            <person name="Varghese N."/>
            <person name="Submissions S."/>
        </authorList>
    </citation>
    <scope>NUCLEOTIDE SEQUENCE [LARGE SCALE GENOMIC DNA]</scope>
    <source>
        <strain evidence="5">DSM 26921</strain>
    </source>
</reference>
<dbReference type="InterPro" id="IPR000182">
    <property type="entry name" value="GNAT_dom"/>
</dbReference>
<feature type="domain" description="N-acetyltransferase" evidence="3">
    <location>
        <begin position="8"/>
        <end position="175"/>
    </location>
</feature>
<dbReference type="Gene3D" id="3.40.630.30">
    <property type="match status" value="1"/>
</dbReference>
<accession>A0A1I6H1A1</accession>
<gene>
    <name evidence="4" type="ORF">SAMN04488002_2309</name>
</gene>
<proteinExistence type="predicted"/>
<keyword evidence="4" id="KW-0689">Ribosomal protein</keyword>
<keyword evidence="1" id="KW-0808">Transferase</keyword>
<dbReference type="Proteomes" id="UP000199658">
    <property type="component" value="Unassembled WGS sequence"/>
</dbReference>
<keyword evidence="4" id="KW-0687">Ribonucleoprotein</keyword>
<evidence type="ECO:0000313" key="5">
    <source>
        <dbReference type="Proteomes" id="UP000199658"/>
    </source>
</evidence>
<keyword evidence="5" id="KW-1185">Reference proteome</keyword>
<protein>
    <submittedName>
        <fullName evidence="4">Ribosomal protein S18 acetylase RimI</fullName>
    </submittedName>
</protein>
<evidence type="ECO:0000259" key="3">
    <source>
        <dbReference type="PROSITE" id="PS51186"/>
    </source>
</evidence>
<dbReference type="PANTHER" id="PTHR43877">
    <property type="entry name" value="AMINOALKYLPHOSPHONATE N-ACETYLTRANSFERASE-RELATED-RELATED"/>
    <property type="match status" value="1"/>
</dbReference>
<dbReference type="SUPFAM" id="SSF55729">
    <property type="entry name" value="Acyl-CoA N-acyltransferases (Nat)"/>
    <property type="match status" value="1"/>
</dbReference>
<dbReference type="InterPro" id="IPR016181">
    <property type="entry name" value="Acyl_CoA_acyltransferase"/>
</dbReference>